<dbReference type="InterPro" id="IPR055260">
    <property type="entry name" value="Ndc80_CH"/>
</dbReference>
<dbReference type="GO" id="GO:0031262">
    <property type="term" value="C:Ndc80 complex"/>
    <property type="evidence" value="ECO:0007669"/>
    <property type="project" value="UniProtKB-UniRule"/>
</dbReference>
<feature type="region of interest" description="Disordered" evidence="13">
    <location>
        <begin position="764"/>
        <end position="785"/>
    </location>
</feature>
<evidence type="ECO:0000256" key="6">
    <source>
        <dbReference type="ARBA" id="ARBA00022838"/>
    </source>
</evidence>
<feature type="region of interest" description="Disordered" evidence="13">
    <location>
        <begin position="1"/>
        <end position="105"/>
    </location>
</feature>
<dbReference type="Gene3D" id="1.10.418.30">
    <property type="entry name" value="Ncd80 complex, Ncd80 subunit"/>
    <property type="match status" value="1"/>
</dbReference>
<evidence type="ECO:0000256" key="13">
    <source>
        <dbReference type="SAM" id="MobiDB-lite"/>
    </source>
</evidence>
<sequence>MAQESGAFSVRRPRETLGGLNHNASAIPMPTSAMKRSNSVSNLPQPGFTGGAAPHHGRSTSSSRMSLAPHGGGGAAARPQSTQPVFQRSSSGTNLADLGYNSVHRNSSTNMRKSFAAGAMAATPAHHPAGGAGMMGYATGGSAGVAPMSLDSTTQRRSSVYGSRPSYGTGAMGAHGMRQSFFSTAPPAAGIPQDPRRLKDSGVRAQMANELMDYLTQNGFELEMKHSLSAKSMTSPTQKDFNCMFQWLYKRIDPSYRFQKNIDAEVPPLLKQLRYPFEKSIMKSQIAAVGGNNWYTFLGLLHWMMQLARMMDMYAAGHYDDACADAGYDVSGDRIIFDFLSDAYRTWLSVDDEDDDGDCDKLIRPHIEQMAARFDAANAQHLEQVKMLEAEHKSLTSQIEELSKAGPRIAKLDEHIRILEEDKVKFEEYNARIDAKVDKLHAKIAQAEDELRQVEQELTEAEQEKQHLQEMVDAQGITIGDIDRMQTERERLRKNAETTATRLEESRRRVAEKEAEAGRKLDELERLIEKFNSLGYQIGLIPSTAPNAKGNEYELVLKVSTTNGTVNFTASQLGSSQQGQSLDSSDRLLAENGAGYQPHQLLNLDLRGAVKSNILSLRKDVGERRNAALEADMNNHDLLHKIKEAMDDKQAEVEALGHKVNAAEEEFEKTREITTAQKMASDTQIERMEKELAKMRAGLTESVQLMEQREMNTNIEYEQLTLRAASLREELHTEIERMLNDIIKFKVHIQKSLEDYESFVAEELERECEEQEMGEAEEQQESNGT</sequence>
<comment type="function">
    <text evidence="1 11">Acts as a component of the essential kinetochore-associated NDC80 complex, which is required for chromosome segregation and spindle checkpoint activity.</text>
</comment>
<dbReference type="FunFam" id="1.10.418.30:FF:000001">
    <property type="entry name" value="Probable kinetochore protein ndc80"/>
    <property type="match status" value="1"/>
</dbReference>
<evidence type="ECO:0000256" key="1">
    <source>
        <dbReference type="ARBA" id="ARBA00002772"/>
    </source>
</evidence>
<keyword evidence="3 11" id="KW-0158">Chromosome</keyword>
<feature type="coiled-coil region" evidence="12">
    <location>
        <begin position="430"/>
        <end position="534"/>
    </location>
</feature>
<dbReference type="PANTHER" id="PTHR10643">
    <property type="entry name" value="KINETOCHORE PROTEIN NDC80"/>
    <property type="match status" value="1"/>
</dbReference>
<keyword evidence="6 11" id="KW-0995">Kinetochore</keyword>
<evidence type="ECO:0000313" key="16">
    <source>
        <dbReference type="Proteomes" id="UP000799766"/>
    </source>
</evidence>
<comment type="subcellular location">
    <subcellularLocation>
        <location evidence="11">Chromosome</location>
        <location evidence="11">Centromere</location>
        <location evidence="11">Kinetochore</location>
    </subcellularLocation>
    <subcellularLocation>
        <location evidence="11">Nucleus</location>
    </subcellularLocation>
</comment>
<dbReference type="PANTHER" id="PTHR10643:SF2">
    <property type="entry name" value="KINETOCHORE PROTEIN NDC80 HOMOLOG"/>
    <property type="match status" value="1"/>
</dbReference>
<accession>A0A6A6NNQ1</accession>
<keyword evidence="7 12" id="KW-0175">Coiled coil</keyword>
<evidence type="ECO:0000256" key="8">
    <source>
        <dbReference type="ARBA" id="ARBA00023242"/>
    </source>
</evidence>
<feature type="coiled-coil region" evidence="12">
    <location>
        <begin position="639"/>
        <end position="673"/>
    </location>
</feature>
<evidence type="ECO:0000256" key="4">
    <source>
        <dbReference type="ARBA" id="ARBA00022618"/>
    </source>
</evidence>
<dbReference type="GO" id="GO:0005634">
    <property type="term" value="C:nucleus"/>
    <property type="evidence" value="ECO:0007669"/>
    <property type="project" value="UniProtKB-SubCell"/>
</dbReference>
<keyword evidence="9 11" id="KW-0131">Cell cycle</keyword>
<evidence type="ECO:0000256" key="5">
    <source>
        <dbReference type="ARBA" id="ARBA00022776"/>
    </source>
</evidence>
<proteinExistence type="inferred from homology"/>
<evidence type="ECO:0000256" key="11">
    <source>
        <dbReference type="RuleBase" id="RU368072"/>
    </source>
</evidence>
<dbReference type="AlphaFoldDB" id="A0A6A6NNQ1"/>
<evidence type="ECO:0000256" key="12">
    <source>
        <dbReference type="SAM" id="Coils"/>
    </source>
</evidence>
<dbReference type="EMBL" id="MU001698">
    <property type="protein sequence ID" value="KAF2453318.1"/>
    <property type="molecule type" value="Genomic_DNA"/>
</dbReference>
<feature type="domain" description="Kinetochore protein Ndc80 CH" evidence="14">
    <location>
        <begin position="155"/>
        <end position="313"/>
    </location>
</feature>
<keyword evidence="5 11" id="KW-0498">Mitosis</keyword>
<reference evidence="15" key="1">
    <citation type="journal article" date="2020" name="Stud. Mycol.">
        <title>101 Dothideomycetes genomes: a test case for predicting lifestyles and emergence of pathogens.</title>
        <authorList>
            <person name="Haridas S."/>
            <person name="Albert R."/>
            <person name="Binder M."/>
            <person name="Bloem J."/>
            <person name="Labutti K."/>
            <person name="Salamov A."/>
            <person name="Andreopoulos B."/>
            <person name="Baker S."/>
            <person name="Barry K."/>
            <person name="Bills G."/>
            <person name="Bluhm B."/>
            <person name="Cannon C."/>
            <person name="Castanera R."/>
            <person name="Culley D."/>
            <person name="Daum C."/>
            <person name="Ezra D."/>
            <person name="Gonzalez J."/>
            <person name="Henrissat B."/>
            <person name="Kuo A."/>
            <person name="Liang C."/>
            <person name="Lipzen A."/>
            <person name="Lutzoni F."/>
            <person name="Magnuson J."/>
            <person name="Mondo S."/>
            <person name="Nolan M."/>
            <person name="Ohm R."/>
            <person name="Pangilinan J."/>
            <person name="Park H.-J."/>
            <person name="Ramirez L."/>
            <person name="Alfaro M."/>
            <person name="Sun H."/>
            <person name="Tritt A."/>
            <person name="Yoshinaga Y."/>
            <person name="Zwiers L.-H."/>
            <person name="Turgeon B."/>
            <person name="Goodwin S."/>
            <person name="Spatafora J."/>
            <person name="Crous P."/>
            <person name="Grigoriev I."/>
        </authorList>
    </citation>
    <scope>NUCLEOTIDE SEQUENCE</scope>
    <source>
        <strain evidence="15">ATCC 16933</strain>
    </source>
</reference>
<comment type="subunit">
    <text evidence="11">Component of the NDC80 complex.</text>
</comment>
<evidence type="ECO:0000256" key="7">
    <source>
        <dbReference type="ARBA" id="ARBA00023054"/>
    </source>
</evidence>
<keyword evidence="8 11" id="KW-0539">Nucleus</keyword>
<gene>
    <name evidence="15" type="ORF">BDY21DRAFT_382209</name>
</gene>
<dbReference type="Pfam" id="PF03801">
    <property type="entry name" value="Ndc80_HEC"/>
    <property type="match status" value="1"/>
</dbReference>
<name>A0A6A6NNQ1_9PEZI</name>
<evidence type="ECO:0000256" key="3">
    <source>
        <dbReference type="ARBA" id="ARBA00022454"/>
    </source>
</evidence>
<dbReference type="GO" id="GO:0051315">
    <property type="term" value="P:attachment of mitotic spindle microtubules to kinetochore"/>
    <property type="evidence" value="ECO:0007669"/>
    <property type="project" value="UniProtKB-UniRule"/>
</dbReference>
<feature type="compositionally biased region" description="Polar residues" evidence="13">
    <location>
        <begin position="34"/>
        <end position="44"/>
    </location>
</feature>
<protein>
    <recommendedName>
        <fullName evidence="11">Kinetochore protein NDC80</fullName>
    </recommendedName>
</protein>
<evidence type="ECO:0000259" key="14">
    <source>
        <dbReference type="Pfam" id="PF03801"/>
    </source>
</evidence>
<evidence type="ECO:0000256" key="10">
    <source>
        <dbReference type="ARBA" id="ARBA00023328"/>
    </source>
</evidence>
<feature type="coiled-coil region" evidence="12">
    <location>
        <begin position="378"/>
        <end position="405"/>
    </location>
</feature>
<keyword evidence="10 11" id="KW-0137">Centromere</keyword>
<organism evidence="15 16">
    <name type="scientific">Lineolata rhizophorae</name>
    <dbReference type="NCBI Taxonomy" id="578093"/>
    <lineage>
        <taxon>Eukaryota</taxon>
        <taxon>Fungi</taxon>
        <taxon>Dikarya</taxon>
        <taxon>Ascomycota</taxon>
        <taxon>Pezizomycotina</taxon>
        <taxon>Dothideomycetes</taxon>
        <taxon>Dothideomycetes incertae sedis</taxon>
        <taxon>Lineolatales</taxon>
        <taxon>Lineolataceae</taxon>
        <taxon>Lineolata</taxon>
    </lineage>
</organism>
<dbReference type="InterPro" id="IPR005550">
    <property type="entry name" value="Kinetochore_Ndc80"/>
</dbReference>
<keyword evidence="16" id="KW-1185">Reference proteome</keyword>
<dbReference type="GO" id="GO:0051301">
    <property type="term" value="P:cell division"/>
    <property type="evidence" value="ECO:0007669"/>
    <property type="project" value="UniProtKB-UniRule"/>
</dbReference>
<dbReference type="InterPro" id="IPR038273">
    <property type="entry name" value="Ndc80_sf"/>
</dbReference>
<evidence type="ECO:0000256" key="9">
    <source>
        <dbReference type="ARBA" id="ARBA00023306"/>
    </source>
</evidence>
<evidence type="ECO:0000313" key="15">
    <source>
        <dbReference type="EMBL" id="KAF2453318.1"/>
    </source>
</evidence>
<dbReference type="Proteomes" id="UP000799766">
    <property type="component" value="Unassembled WGS sequence"/>
</dbReference>
<feature type="compositionally biased region" description="Polar residues" evidence="13">
    <location>
        <begin position="79"/>
        <end position="94"/>
    </location>
</feature>
<dbReference type="OrthoDB" id="7459479at2759"/>
<keyword evidence="4 11" id="KW-0132">Cell division</keyword>
<comment type="similarity">
    <text evidence="2 11">Belongs to the NDC80/HEC1 family.</text>
</comment>
<evidence type="ECO:0000256" key="2">
    <source>
        <dbReference type="ARBA" id="ARBA00007050"/>
    </source>
</evidence>